<dbReference type="CDD" id="cd00432">
    <property type="entry name" value="Ribosomal_L18_L5e"/>
    <property type="match status" value="1"/>
</dbReference>
<evidence type="ECO:0000256" key="2">
    <source>
        <dbReference type="ARBA" id="ARBA00007116"/>
    </source>
</evidence>
<dbReference type="GO" id="GO:0009507">
    <property type="term" value="C:chloroplast"/>
    <property type="evidence" value="ECO:0007669"/>
    <property type="project" value="UniProtKB-SubCell"/>
</dbReference>
<dbReference type="GO" id="GO:0006412">
    <property type="term" value="P:translation"/>
    <property type="evidence" value="ECO:0007669"/>
    <property type="project" value="UniProtKB-UniRule"/>
</dbReference>
<proteinExistence type="inferred from homology"/>
<keyword evidence="7 9" id="KW-0687">Ribonucleoprotein</keyword>
<dbReference type="InterPro" id="IPR004389">
    <property type="entry name" value="Ribosomal_uL18_bac-type"/>
</dbReference>
<dbReference type="GO" id="GO:0003735">
    <property type="term" value="F:structural constituent of ribosome"/>
    <property type="evidence" value="ECO:0007669"/>
    <property type="project" value="InterPro"/>
</dbReference>
<dbReference type="InterPro" id="IPR005484">
    <property type="entry name" value="Ribosomal_uL18_bac/plant/anim"/>
</dbReference>
<dbReference type="RefSeq" id="YP_009392737.1">
    <property type="nucleotide sequence ID" value="NC_035264.1"/>
</dbReference>
<name>A0A1Z1M5J4_9FLOR</name>
<dbReference type="PANTHER" id="PTHR12899:SF3">
    <property type="entry name" value="LARGE RIBOSOMAL SUBUNIT PROTEIN UL18M"/>
    <property type="match status" value="1"/>
</dbReference>
<dbReference type="NCBIfam" id="TIGR00060">
    <property type="entry name" value="L18_bact"/>
    <property type="match status" value="1"/>
</dbReference>
<evidence type="ECO:0000256" key="9">
    <source>
        <dbReference type="HAMAP-Rule" id="MF_01337"/>
    </source>
</evidence>
<evidence type="ECO:0000313" key="10">
    <source>
        <dbReference type="EMBL" id="ARW61299.1"/>
    </source>
</evidence>
<keyword evidence="4 9" id="KW-0699">rRNA-binding</keyword>
<dbReference type="HAMAP" id="MF_01337_B">
    <property type="entry name" value="Ribosomal_uL18_B"/>
    <property type="match status" value="1"/>
</dbReference>
<evidence type="ECO:0000256" key="1">
    <source>
        <dbReference type="ARBA" id="ARBA00003898"/>
    </source>
</evidence>
<dbReference type="SUPFAM" id="SSF53137">
    <property type="entry name" value="Translational machinery components"/>
    <property type="match status" value="1"/>
</dbReference>
<evidence type="ECO:0000256" key="5">
    <source>
        <dbReference type="ARBA" id="ARBA00022884"/>
    </source>
</evidence>
<dbReference type="EMBL" id="MF101417">
    <property type="protein sequence ID" value="ARW61299.1"/>
    <property type="molecule type" value="Genomic_DNA"/>
</dbReference>
<dbReference type="InterPro" id="IPR057268">
    <property type="entry name" value="Ribosomal_L18"/>
</dbReference>
<geneLocation type="chloroplast" evidence="10"/>
<sequence length="103" mass="11830">MRKKGTINRPRLYIFKSNKHIYAQVIDDYNNKVLTSSSTLSKEIKNKVKTFANCKNAKVIGQNIAIKLKKLDIKKVVFDRGYNIYHGQVKELANAARNEGINF</sequence>
<organism evidence="10">
    <name type="scientific">Bostrychia tenella</name>
    <dbReference type="NCBI Taxonomy" id="324755"/>
    <lineage>
        <taxon>Eukaryota</taxon>
        <taxon>Rhodophyta</taxon>
        <taxon>Florideophyceae</taxon>
        <taxon>Rhodymeniophycidae</taxon>
        <taxon>Ceramiales</taxon>
        <taxon>Rhodomelaceae</taxon>
        <taxon>Bostrychia</taxon>
    </lineage>
</organism>
<dbReference type="Pfam" id="PF00861">
    <property type="entry name" value="Ribosomal_L18p"/>
    <property type="match status" value="1"/>
</dbReference>
<dbReference type="GO" id="GO:0022625">
    <property type="term" value="C:cytosolic large ribosomal subunit"/>
    <property type="evidence" value="ECO:0007669"/>
    <property type="project" value="TreeGrafter"/>
</dbReference>
<reference evidence="10" key="1">
    <citation type="journal article" date="2017" name="J. Phycol.">
        <title>Analysis of chloroplast genomes and a supermatrix inform reclassification of the Rhodomelaceae (Rhodophyta).</title>
        <authorList>
            <person name="Diaz-Tapia P."/>
            <person name="Maggs C.A."/>
            <person name="West J.A."/>
            <person name="Verbruggen H."/>
        </authorList>
    </citation>
    <scope>NUCLEOTIDE SEQUENCE</scope>
    <source>
        <strain evidence="10">JW3079</strain>
    </source>
</reference>
<evidence type="ECO:0000256" key="6">
    <source>
        <dbReference type="ARBA" id="ARBA00022980"/>
    </source>
</evidence>
<dbReference type="GO" id="GO:0008097">
    <property type="term" value="F:5S rRNA binding"/>
    <property type="evidence" value="ECO:0007669"/>
    <property type="project" value="TreeGrafter"/>
</dbReference>
<keyword evidence="10" id="KW-0150">Chloroplast</keyword>
<accession>A0A1Z1M5J4</accession>
<evidence type="ECO:0000256" key="8">
    <source>
        <dbReference type="ARBA" id="ARBA00035303"/>
    </source>
</evidence>
<comment type="similarity">
    <text evidence="2 9">Belongs to the universal ribosomal protein uL18 family.</text>
</comment>
<comment type="function">
    <text evidence="1 9">Binds 5S rRNA, forms part of the central protuberance of the 50S subunit.</text>
</comment>
<comment type="subcellular location">
    <subcellularLocation>
        <location evidence="9">Plastid</location>
        <location evidence="9">Chloroplast</location>
    </subcellularLocation>
</comment>
<keyword evidence="6 9" id="KW-0689">Ribosomal protein</keyword>
<keyword evidence="5 9" id="KW-0694">RNA-binding</keyword>
<dbReference type="AlphaFoldDB" id="A0A1Z1M5J4"/>
<dbReference type="PANTHER" id="PTHR12899">
    <property type="entry name" value="39S RIBOSOMAL PROTEIN L18, MITOCHONDRIAL"/>
    <property type="match status" value="1"/>
</dbReference>
<protein>
    <recommendedName>
        <fullName evidence="8 9">Large ribosomal subunit protein uL18c</fullName>
    </recommendedName>
</protein>
<evidence type="ECO:0000256" key="3">
    <source>
        <dbReference type="ARBA" id="ARBA00011505"/>
    </source>
</evidence>
<keyword evidence="10" id="KW-0934">Plastid</keyword>
<evidence type="ECO:0000256" key="4">
    <source>
        <dbReference type="ARBA" id="ARBA00022730"/>
    </source>
</evidence>
<gene>
    <name evidence="9 10" type="primary">rpl18</name>
</gene>
<comment type="subunit">
    <text evidence="3 9">Part of the 50S ribosomal subunit; contacts the 5S rRNA.</text>
</comment>
<evidence type="ECO:0000256" key="7">
    <source>
        <dbReference type="ARBA" id="ARBA00023274"/>
    </source>
</evidence>
<dbReference type="GeneID" id="33354315"/>
<dbReference type="Gene3D" id="3.30.420.100">
    <property type="match status" value="1"/>
</dbReference>